<reference evidence="3 4" key="1">
    <citation type="submission" date="2023-08" db="EMBL/GenBank/DDBJ databases">
        <title>The draft genome sequence of Paracraurococcus sp. LOR1-02.</title>
        <authorList>
            <person name="Kingkaew E."/>
            <person name="Tanasupawat S."/>
        </authorList>
    </citation>
    <scope>NUCLEOTIDE SEQUENCE [LARGE SCALE GENOMIC DNA]</scope>
    <source>
        <strain evidence="3 4">LOR1-02</strain>
    </source>
</reference>
<dbReference type="PANTHER" id="PTHR42928">
    <property type="entry name" value="TRICARBOXYLATE-BINDING PROTEIN"/>
    <property type="match status" value="1"/>
</dbReference>
<name>A0ABT9E5T9_9PROT</name>
<evidence type="ECO:0000256" key="2">
    <source>
        <dbReference type="SAM" id="SignalP"/>
    </source>
</evidence>
<dbReference type="Gene3D" id="3.40.190.10">
    <property type="entry name" value="Periplasmic binding protein-like II"/>
    <property type="match status" value="1"/>
</dbReference>
<comment type="similarity">
    <text evidence="1">Belongs to the UPF0065 (bug) family.</text>
</comment>
<keyword evidence="4" id="KW-1185">Reference proteome</keyword>
<organism evidence="3 4">
    <name type="scientific">Paracraurococcus lichenis</name>
    <dbReference type="NCBI Taxonomy" id="3064888"/>
    <lineage>
        <taxon>Bacteria</taxon>
        <taxon>Pseudomonadati</taxon>
        <taxon>Pseudomonadota</taxon>
        <taxon>Alphaproteobacteria</taxon>
        <taxon>Acetobacterales</taxon>
        <taxon>Roseomonadaceae</taxon>
        <taxon>Paracraurococcus</taxon>
    </lineage>
</organism>
<dbReference type="EMBL" id="JAUTWS010000030">
    <property type="protein sequence ID" value="MDO9711536.1"/>
    <property type="molecule type" value="Genomic_DNA"/>
</dbReference>
<dbReference type="SUPFAM" id="SSF53850">
    <property type="entry name" value="Periplasmic binding protein-like II"/>
    <property type="match status" value="1"/>
</dbReference>
<feature type="signal peptide" evidence="2">
    <location>
        <begin position="1"/>
        <end position="19"/>
    </location>
</feature>
<dbReference type="PIRSF" id="PIRSF017082">
    <property type="entry name" value="YflP"/>
    <property type="match status" value="1"/>
</dbReference>
<protein>
    <submittedName>
        <fullName evidence="3">Tripartite tricarboxylate transporter substrate-binding protein</fullName>
    </submittedName>
</protein>
<dbReference type="InterPro" id="IPR042100">
    <property type="entry name" value="Bug_dom1"/>
</dbReference>
<evidence type="ECO:0000313" key="3">
    <source>
        <dbReference type="EMBL" id="MDO9711536.1"/>
    </source>
</evidence>
<dbReference type="PANTHER" id="PTHR42928:SF5">
    <property type="entry name" value="BLR1237 PROTEIN"/>
    <property type="match status" value="1"/>
</dbReference>
<dbReference type="InterPro" id="IPR005064">
    <property type="entry name" value="BUG"/>
</dbReference>
<proteinExistence type="inferred from homology"/>
<sequence>MRRRSILSALVATPALAQAWPAGPIRIIAPFPPGGSVDTIARLLAPSLQATLGVPVVIENRSGAAGALGTAAAARALPDGQTWVLVFDSHATVNALNPQAGFDARRDFTPVMLVATAPMLLTTPAGRPWQSLQEVAAAARARPETITYGTVGNGSLAHLTMEVWQQTAGLRLTHVPYRGGGPLASAAVAGEVDLAIASPAGLGGQVGTRLRALAQSGATRSRIQPDVPTFAEAGFPGVAAEAFWGMLGPAGVPAPVVARFHAALASALADPATRRRLEEGQGVDVLASSPEEFAGFLERQSETWGRVVRERGIKAE</sequence>
<accession>A0ABT9E5T9</accession>
<evidence type="ECO:0000256" key="1">
    <source>
        <dbReference type="ARBA" id="ARBA00006987"/>
    </source>
</evidence>
<gene>
    <name evidence="3" type="ORF">Q7A36_24530</name>
</gene>
<dbReference type="Proteomes" id="UP001243009">
    <property type="component" value="Unassembled WGS sequence"/>
</dbReference>
<comment type="caution">
    <text evidence="3">The sequence shown here is derived from an EMBL/GenBank/DDBJ whole genome shotgun (WGS) entry which is preliminary data.</text>
</comment>
<dbReference type="Gene3D" id="3.40.190.150">
    <property type="entry name" value="Bordetella uptake gene, domain 1"/>
    <property type="match status" value="1"/>
</dbReference>
<feature type="chain" id="PRO_5046156255" evidence="2">
    <location>
        <begin position="20"/>
        <end position="316"/>
    </location>
</feature>
<dbReference type="RefSeq" id="WP_305106394.1">
    <property type="nucleotide sequence ID" value="NZ_JAUTWS010000030.1"/>
</dbReference>
<keyword evidence="2" id="KW-0732">Signal</keyword>
<evidence type="ECO:0000313" key="4">
    <source>
        <dbReference type="Proteomes" id="UP001243009"/>
    </source>
</evidence>
<dbReference type="Pfam" id="PF03401">
    <property type="entry name" value="TctC"/>
    <property type="match status" value="1"/>
</dbReference>